<dbReference type="Pfam" id="PF17682">
    <property type="entry name" value="Tau95_N"/>
    <property type="match status" value="1"/>
</dbReference>
<dbReference type="InterPro" id="IPR042536">
    <property type="entry name" value="TFIIIC_tauA_Sfc1"/>
</dbReference>
<dbReference type="PANTHER" id="PTHR13230:SF5">
    <property type="entry name" value="GENERAL TRANSCRIPTION FACTOR 3C POLYPEPTIDE 5"/>
    <property type="match status" value="1"/>
</dbReference>
<feature type="compositionally biased region" description="Acidic residues" evidence="5">
    <location>
        <begin position="487"/>
        <end position="512"/>
    </location>
</feature>
<feature type="domain" description="Transcription factor IIIC subunit Tfc1/Sfc1 triple barrel" evidence="7">
    <location>
        <begin position="42"/>
        <end position="181"/>
    </location>
</feature>
<proteinExistence type="predicted"/>
<dbReference type="EMBL" id="KE344952">
    <property type="protein sequence ID" value="EXB88280.1"/>
    <property type="molecule type" value="Genomic_DNA"/>
</dbReference>
<accession>W9RN61</accession>
<feature type="compositionally biased region" description="Polar residues" evidence="5">
    <location>
        <begin position="1"/>
        <end position="11"/>
    </location>
</feature>
<feature type="region of interest" description="Disordered" evidence="5">
    <location>
        <begin position="1"/>
        <end position="22"/>
    </location>
</feature>
<dbReference type="InterPro" id="IPR041499">
    <property type="entry name" value="Tfc1/Sfc1_N"/>
</dbReference>
<dbReference type="Gene3D" id="3.30.200.160">
    <property type="entry name" value="TFIIIC, subcomplex tauA, subunit Sfc1, barrel domain"/>
    <property type="match status" value="1"/>
</dbReference>
<dbReference type="STRING" id="981085.W9RN61"/>
<dbReference type="eggNOG" id="KOG2473">
    <property type="taxonomic scope" value="Eukaryota"/>
</dbReference>
<evidence type="ECO:0000256" key="5">
    <source>
        <dbReference type="SAM" id="MobiDB-lite"/>
    </source>
</evidence>
<organism evidence="8 9">
    <name type="scientific">Morus notabilis</name>
    <dbReference type="NCBI Taxonomy" id="981085"/>
    <lineage>
        <taxon>Eukaryota</taxon>
        <taxon>Viridiplantae</taxon>
        <taxon>Streptophyta</taxon>
        <taxon>Embryophyta</taxon>
        <taxon>Tracheophyta</taxon>
        <taxon>Spermatophyta</taxon>
        <taxon>Magnoliopsida</taxon>
        <taxon>eudicotyledons</taxon>
        <taxon>Gunneridae</taxon>
        <taxon>Pentapetalae</taxon>
        <taxon>rosids</taxon>
        <taxon>fabids</taxon>
        <taxon>Rosales</taxon>
        <taxon>Moraceae</taxon>
        <taxon>Moreae</taxon>
        <taxon>Morus</taxon>
    </lineage>
</organism>
<keyword evidence="9" id="KW-1185">Reference proteome</keyword>
<feature type="compositionally biased region" description="Acidic residues" evidence="5">
    <location>
        <begin position="531"/>
        <end position="543"/>
    </location>
</feature>
<evidence type="ECO:0000256" key="4">
    <source>
        <dbReference type="ARBA" id="ARBA00023242"/>
    </source>
</evidence>
<feature type="domain" description="Transcription factor IIIC subunit 5 HTH" evidence="6">
    <location>
        <begin position="245"/>
        <end position="356"/>
    </location>
</feature>
<evidence type="ECO:0000256" key="2">
    <source>
        <dbReference type="ARBA" id="ARBA00023125"/>
    </source>
</evidence>
<evidence type="ECO:0000259" key="6">
    <source>
        <dbReference type="Pfam" id="PF09734"/>
    </source>
</evidence>
<dbReference type="GO" id="GO:0001002">
    <property type="term" value="F:RNA polymerase III type 1 promoter sequence-specific DNA binding"/>
    <property type="evidence" value="ECO:0007669"/>
    <property type="project" value="TreeGrafter"/>
</dbReference>
<dbReference type="GO" id="GO:0006384">
    <property type="term" value="P:transcription initiation at RNA polymerase III promoter"/>
    <property type="evidence" value="ECO:0007669"/>
    <property type="project" value="InterPro"/>
</dbReference>
<name>W9RN61_9ROSA</name>
<evidence type="ECO:0000313" key="9">
    <source>
        <dbReference type="Proteomes" id="UP000030645"/>
    </source>
</evidence>
<evidence type="ECO:0000313" key="8">
    <source>
        <dbReference type="EMBL" id="EXB88280.1"/>
    </source>
</evidence>
<evidence type="ECO:0000259" key="7">
    <source>
        <dbReference type="Pfam" id="PF17682"/>
    </source>
</evidence>
<reference evidence="9" key="1">
    <citation type="submission" date="2013-01" db="EMBL/GenBank/DDBJ databases">
        <title>Draft Genome Sequence of a Mulberry Tree, Morus notabilis C.K. Schneid.</title>
        <authorList>
            <person name="He N."/>
            <person name="Zhao S."/>
        </authorList>
    </citation>
    <scope>NUCLEOTIDE SEQUENCE</scope>
</reference>
<protein>
    <recommendedName>
        <fullName evidence="10">General transcription factor 3C polypeptide 5</fullName>
    </recommendedName>
</protein>
<keyword evidence="3" id="KW-0804">Transcription</keyword>
<dbReference type="Proteomes" id="UP000030645">
    <property type="component" value="Unassembled WGS sequence"/>
</dbReference>
<evidence type="ECO:0008006" key="10">
    <source>
        <dbReference type="Google" id="ProtNLM"/>
    </source>
</evidence>
<dbReference type="Pfam" id="PF09734">
    <property type="entry name" value="Tau95"/>
    <property type="match status" value="1"/>
</dbReference>
<dbReference type="InterPro" id="IPR040454">
    <property type="entry name" value="TF_IIIC_Tfc1/Sfc1"/>
</dbReference>
<keyword evidence="4" id="KW-0539">Nucleus</keyword>
<dbReference type="InterPro" id="IPR019136">
    <property type="entry name" value="TF_IIIC_su-5_HTH"/>
</dbReference>
<dbReference type="GO" id="GO:0000127">
    <property type="term" value="C:transcription factor TFIIIC complex"/>
    <property type="evidence" value="ECO:0007669"/>
    <property type="project" value="InterPro"/>
</dbReference>
<comment type="subcellular location">
    <subcellularLocation>
        <location evidence="1">Nucleus</location>
    </subcellularLocation>
</comment>
<dbReference type="AlphaFoldDB" id="W9RN61"/>
<dbReference type="GO" id="GO:0005634">
    <property type="term" value="C:nucleus"/>
    <property type="evidence" value="ECO:0007669"/>
    <property type="project" value="UniProtKB-SubCell"/>
</dbReference>
<dbReference type="PANTHER" id="PTHR13230">
    <property type="entry name" value="GENERAL TRANSCRIPTION FACTOR IIIC, POLYPEPTIDE 5"/>
    <property type="match status" value="1"/>
</dbReference>
<keyword evidence="2" id="KW-0238">DNA-binding</keyword>
<gene>
    <name evidence="8" type="ORF">L484_020348</name>
</gene>
<evidence type="ECO:0000256" key="3">
    <source>
        <dbReference type="ARBA" id="ARBA00023163"/>
    </source>
</evidence>
<feature type="region of interest" description="Disordered" evidence="5">
    <location>
        <begin position="480"/>
        <end position="553"/>
    </location>
</feature>
<evidence type="ECO:0000256" key="1">
    <source>
        <dbReference type="ARBA" id="ARBA00004123"/>
    </source>
</evidence>
<dbReference type="GO" id="GO:0001003">
    <property type="term" value="F:RNA polymerase III type 2 promoter sequence-specific DNA binding"/>
    <property type="evidence" value="ECO:0007669"/>
    <property type="project" value="TreeGrafter"/>
</dbReference>
<sequence length="553" mass="63331">MYVKSNSNSSIRVGGSDSGRQMGVIKKDGRVSGFVPSKEAFAVNYPGYPSSISRAVETLGGLEAIHKARSLQSNRLELHFRPEDPYSHPAFGDLRPCNHLLLKLSRIKSSNGQDAQVSGPSALQNGNNLDYTYTTRASGSTSSAKQVDVQIPEDDQTNFCADIVARVLEAYHFDGMVDYQHVTAVHADVARRKKRKWLELEEPLSEKNGLMDVDEDDVMMLVPPLFAPKDFPENLVLRPSVILSSKKNEEAINHPDLEIPKRIINWEQYIPKGSYQWELQMAVSKLFDERPIWIKHSVNERLVDKGYNVVDHMLRRLLSRVAYYFSSGPFLRFWIKKGYDPRKDPDSRIYQRIDFRVHPSLRSYCDANVTNQGKKEKQRWGDICTFQVFPVKCQTSLQLFELADDYIQQEIRKPPSQKTCTPGTGWFSSTVHDSLRHRISIRFLSTYPKPGAEHLLKEATENFEKSKRRLSKDCVMLHEEERQEVDSGNEDVQEPNIVEDEEEEEEIDEEELFGSFPSTEAGGDKIQNADTSDEEYQIFEQDSDGNFSDEHDY</sequence>